<organism evidence="2">
    <name type="scientific">viral metagenome</name>
    <dbReference type="NCBI Taxonomy" id="1070528"/>
    <lineage>
        <taxon>unclassified sequences</taxon>
        <taxon>metagenomes</taxon>
        <taxon>organismal metagenomes</taxon>
    </lineage>
</organism>
<feature type="region of interest" description="Disordered" evidence="1">
    <location>
        <begin position="69"/>
        <end position="92"/>
    </location>
</feature>
<reference evidence="2" key="1">
    <citation type="journal article" date="2020" name="Nature">
        <title>Giant virus diversity and host interactions through global metagenomics.</title>
        <authorList>
            <person name="Schulz F."/>
            <person name="Roux S."/>
            <person name="Paez-Espino D."/>
            <person name="Jungbluth S."/>
            <person name="Walsh D.A."/>
            <person name="Denef V.J."/>
            <person name="McMahon K.D."/>
            <person name="Konstantinidis K.T."/>
            <person name="Eloe-Fadrosh E.A."/>
            <person name="Kyrpides N.C."/>
            <person name="Woyke T."/>
        </authorList>
    </citation>
    <scope>NUCLEOTIDE SEQUENCE</scope>
    <source>
        <strain evidence="2">GVMAG-S-3300013094-100</strain>
    </source>
</reference>
<feature type="compositionally biased region" description="Polar residues" evidence="1">
    <location>
        <begin position="69"/>
        <end position="84"/>
    </location>
</feature>
<sequence>MLLETVKRHDTNGIVKLACIENIKLSRNKLPAQITHVPALMTFPEKNLLFGKQVFDYLLLPNHGKLMTQQPVDKNNTSTENLQENPEEPMAYSLGGNSGSYSDSFSMIENFKFDEQDRLSDRSYNWTMIDEEISPLKPPDNDTKMQEETRTKKVLDLDAYRIERDMQLKQADINTNQMPSAEMTR</sequence>
<dbReference type="EMBL" id="MN740977">
    <property type="protein sequence ID" value="QHU21060.1"/>
    <property type="molecule type" value="Genomic_DNA"/>
</dbReference>
<accession>A0A6C0KWK5</accession>
<protein>
    <submittedName>
        <fullName evidence="2">Uncharacterized protein</fullName>
    </submittedName>
</protein>
<evidence type="ECO:0000256" key="1">
    <source>
        <dbReference type="SAM" id="MobiDB-lite"/>
    </source>
</evidence>
<proteinExistence type="predicted"/>
<dbReference type="AlphaFoldDB" id="A0A6C0KWK5"/>
<name>A0A6C0KWK5_9ZZZZ</name>
<evidence type="ECO:0000313" key="2">
    <source>
        <dbReference type="EMBL" id="QHU21060.1"/>
    </source>
</evidence>